<accession>A0A9Q1CU59</accession>
<dbReference type="EMBL" id="JAFJMO010000830">
    <property type="protein sequence ID" value="KAJ8245751.1"/>
    <property type="molecule type" value="Genomic_DNA"/>
</dbReference>
<organism evidence="1 2">
    <name type="scientific">Conger conger</name>
    <name type="common">Conger eel</name>
    <name type="synonym">Muraena conger</name>
    <dbReference type="NCBI Taxonomy" id="82655"/>
    <lineage>
        <taxon>Eukaryota</taxon>
        <taxon>Metazoa</taxon>
        <taxon>Chordata</taxon>
        <taxon>Craniata</taxon>
        <taxon>Vertebrata</taxon>
        <taxon>Euteleostomi</taxon>
        <taxon>Actinopterygii</taxon>
        <taxon>Neopterygii</taxon>
        <taxon>Teleostei</taxon>
        <taxon>Anguilliformes</taxon>
        <taxon>Congridae</taxon>
        <taxon>Conger</taxon>
    </lineage>
</organism>
<evidence type="ECO:0000313" key="2">
    <source>
        <dbReference type="Proteomes" id="UP001152803"/>
    </source>
</evidence>
<comment type="caution">
    <text evidence="1">The sequence shown here is derived from an EMBL/GenBank/DDBJ whole genome shotgun (WGS) entry which is preliminary data.</text>
</comment>
<dbReference type="Proteomes" id="UP001152803">
    <property type="component" value="Unassembled WGS sequence"/>
</dbReference>
<sequence>LFWWLKIPICGASYSTDSPGFGILSQARNLPLLNRVKGCLPHWRRLAGWQPQKNVDGTRAIPLLSGTNAGRFWRSGAVWSRGNDRATLLRNDAARLHSP</sequence>
<protein>
    <submittedName>
        <fullName evidence="1">Uncharacterized protein</fullName>
    </submittedName>
</protein>
<reference evidence="1" key="1">
    <citation type="journal article" date="2023" name="Science">
        <title>Genome structures resolve the early diversification of teleost fishes.</title>
        <authorList>
            <person name="Parey E."/>
            <person name="Louis A."/>
            <person name="Montfort J."/>
            <person name="Bouchez O."/>
            <person name="Roques C."/>
            <person name="Iampietro C."/>
            <person name="Lluch J."/>
            <person name="Castinel A."/>
            <person name="Donnadieu C."/>
            <person name="Desvignes T."/>
            <person name="Floi Bucao C."/>
            <person name="Jouanno E."/>
            <person name="Wen M."/>
            <person name="Mejri S."/>
            <person name="Dirks R."/>
            <person name="Jansen H."/>
            <person name="Henkel C."/>
            <person name="Chen W.J."/>
            <person name="Zahm M."/>
            <person name="Cabau C."/>
            <person name="Klopp C."/>
            <person name="Thompson A.W."/>
            <person name="Robinson-Rechavi M."/>
            <person name="Braasch I."/>
            <person name="Lecointre G."/>
            <person name="Bobe J."/>
            <person name="Postlethwait J.H."/>
            <person name="Berthelot C."/>
            <person name="Roest Crollius H."/>
            <person name="Guiguen Y."/>
        </authorList>
    </citation>
    <scope>NUCLEOTIDE SEQUENCE</scope>
    <source>
        <strain evidence="1">Concon-B</strain>
    </source>
</reference>
<feature type="non-terminal residue" evidence="1">
    <location>
        <position position="1"/>
    </location>
</feature>
<keyword evidence="2" id="KW-1185">Reference proteome</keyword>
<dbReference type="AlphaFoldDB" id="A0A9Q1CU59"/>
<name>A0A9Q1CU59_CONCO</name>
<gene>
    <name evidence="1" type="ORF">COCON_G00235170</name>
</gene>
<evidence type="ECO:0000313" key="1">
    <source>
        <dbReference type="EMBL" id="KAJ8245751.1"/>
    </source>
</evidence>
<proteinExistence type="predicted"/>